<evidence type="ECO:0000313" key="2">
    <source>
        <dbReference type="Proteomes" id="UP000179934"/>
    </source>
</evidence>
<proteinExistence type="predicted"/>
<evidence type="ECO:0000313" key="1">
    <source>
        <dbReference type="EMBL" id="OHY96775.1"/>
    </source>
</evidence>
<dbReference type="OrthoDB" id="7067191at2"/>
<protein>
    <submittedName>
        <fullName evidence="1">Uncharacterized protein</fullName>
    </submittedName>
</protein>
<dbReference type="AlphaFoldDB" id="A0A1S2D7C7"/>
<comment type="caution">
    <text evidence="1">The sequence shown here is derived from an EMBL/GenBank/DDBJ whole genome shotgun (WGS) entry which is preliminary data.</text>
</comment>
<gene>
    <name evidence="1" type="ORF">BJD16_00510</name>
</gene>
<name>A0A1S2D7C7_AERSO</name>
<dbReference type="EMBL" id="MKFU01000001">
    <property type="protein sequence ID" value="OHY96775.1"/>
    <property type="molecule type" value="Genomic_DNA"/>
</dbReference>
<dbReference type="Proteomes" id="UP000179934">
    <property type="component" value="Unassembled WGS sequence"/>
</dbReference>
<organism evidence="1 2">
    <name type="scientific">Aeromonas sobria</name>
    <dbReference type="NCBI Taxonomy" id="646"/>
    <lineage>
        <taxon>Bacteria</taxon>
        <taxon>Pseudomonadati</taxon>
        <taxon>Pseudomonadota</taxon>
        <taxon>Gammaproteobacteria</taxon>
        <taxon>Aeromonadales</taxon>
        <taxon>Aeromonadaceae</taxon>
        <taxon>Aeromonas</taxon>
    </lineage>
</organism>
<accession>A0A1S2D7C7</accession>
<sequence>MYWLPAIFSTSSLAIILFLSRNLILTRLTNAVKHEYDTKLELLKSDLSRKDREIESLRQVGFSGLQQRQNILFNKQVDAIELLWAATCKLDLGKPISTMMQRLKTSEISNVITHDKKLQQFFKYISMHIDMQELVSINPLPARPFISKLAWAYYSAYSAIVWHYVVQAKLFESGLSDNLLDVEKIKTIVHVALPHQKEFIDEFGSDALGYLLDELQDKILLELESIMNGETLDASGLEKAAKIQKLAQDLGDKNKSISELKRL</sequence>
<reference evidence="1 2" key="1">
    <citation type="submission" date="2016-09" db="EMBL/GenBank/DDBJ databases">
        <title>Draft Genome Sequence of Aeromonas sobria Strain 08005, Isolated from Sick Rana catesbeiana.</title>
        <authorList>
            <person name="Yang Q."/>
        </authorList>
    </citation>
    <scope>NUCLEOTIDE SEQUENCE [LARGE SCALE GENOMIC DNA]</scope>
    <source>
        <strain evidence="1 2">08005</strain>
    </source>
</reference>